<name>A0AAE0KY25_9CHLO</name>
<dbReference type="CDD" id="cd00038">
    <property type="entry name" value="CAP_ED"/>
    <property type="match status" value="1"/>
</dbReference>
<gene>
    <name evidence="2" type="ORF">CYMTET_26267</name>
</gene>
<comment type="caution">
    <text evidence="2">The sequence shown here is derived from an EMBL/GenBank/DDBJ whole genome shotgun (WGS) entry which is preliminary data.</text>
</comment>
<dbReference type="Pfam" id="PF00027">
    <property type="entry name" value="cNMP_binding"/>
    <property type="match status" value="1"/>
</dbReference>
<dbReference type="PANTHER" id="PTHR11635">
    <property type="entry name" value="CAMP-DEPENDENT PROTEIN KINASE REGULATORY CHAIN"/>
    <property type="match status" value="1"/>
</dbReference>
<dbReference type="Gene3D" id="2.60.120.10">
    <property type="entry name" value="Jelly Rolls"/>
    <property type="match status" value="2"/>
</dbReference>
<dbReference type="Proteomes" id="UP001190700">
    <property type="component" value="Unassembled WGS sequence"/>
</dbReference>
<keyword evidence="3" id="KW-1185">Reference proteome</keyword>
<dbReference type="InterPro" id="IPR014710">
    <property type="entry name" value="RmlC-like_jellyroll"/>
</dbReference>
<evidence type="ECO:0000313" key="3">
    <source>
        <dbReference type="Proteomes" id="UP001190700"/>
    </source>
</evidence>
<dbReference type="PROSITE" id="PS50042">
    <property type="entry name" value="CNMP_BINDING_3"/>
    <property type="match status" value="2"/>
</dbReference>
<organism evidence="2 3">
    <name type="scientific">Cymbomonas tetramitiformis</name>
    <dbReference type="NCBI Taxonomy" id="36881"/>
    <lineage>
        <taxon>Eukaryota</taxon>
        <taxon>Viridiplantae</taxon>
        <taxon>Chlorophyta</taxon>
        <taxon>Pyramimonadophyceae</taxon>
        <taxon>Pyramimonadales</taxon>
        <taxon>Pyramimonadaceae</taxon>
        <taxon>Cymbomonas</taxon>
    </lineage>
</organism>
<accession>A0AAE0KY25</accession>
<dbReference type="GO" id="GO:0005829">
    <property type="term" value="C:cytosol"/>
    <property type="evidence" value="ECO:0007669"/>
    <property type="project" value="TreeGrafter"/>
</dbReference>
<dbReference type="SUPFAM" id="SSF51206">
    <property type="entry name" value="cAMP-binding domain-like"/>
    <property type="match status" value="2"/>
</dbReference>
<dbReference type="GO" id="GO:0005952">
    <property type="term" value="C:cAMP-dependent protein kinase complex"/>
    <property type="evidence" value="ECO:0007669"/>
    <property type="project" value="InterPro"/>
</dbReference>
<sequence>GSAFGERALLAEEKRSMSIQALSACTCWYLDRATFIELMGPLEEVVRWTLLRQEPMMSCLVDREVATLMKKIVLKHIAPGEVIFKTGDVADSFQIIEDGNVAIVDDLPAFMKEFNEDCAMGAFCILSPEGPAAFPWPPPCVPPLPAWRGVLNACGDHASACGPRSTRKLLVEWKVGHGAPASSWWSG</sequence>
<dbReference type="PANTHER" id="PTHR11635:SF152">
    <property type="entry name" value="CAMP-DEPENDENT PROTEIN KINASE TYPE I REGULATORY SUBUNIT-RELATED"/>
    <property type="match status" value="1"/>
</dbReference>
<dbReference type="InterPro" id="IPR000595">
    <property type="entry name" value="cNMP-bd_dom"/>
</dbReference>
<evidence type="ECO:0000313" key="2">
    <source>
        <dbReference type="EMBL" id="KAK3265023.1"/>
    </source>
</evidence>
<dbReference type="EMBL" id="LGRX02014199">
    <property type="protein sequence ID" value="KAK3265023.1"/>
    <property type="molecule type" value="Genomic_DNA"/>
</dbReference>
<feature type="non-terminal residue" evidence="2">
    <location>
        <position position="1"/>
    </location>
</feature>
<dbReference type="InterPro" id="IPR018490">
    <property type="entry name" value="cNMP-bd_dom_sf"/>
</dbReference>
<evidence type="ECO:0000259" key="1">
    <source>
        <dbReference type="PROSITE" id="PS50042"/>
    </source>
</evidence>
<dbReference type="InterPro" id="IPR050503">
    <property type="entry name" value="cAMP-dep_PK_reg_su-like"/>
</dbReference>
<feature type="non-terminal residue" evidence="2">
    <location>
        <position position="187"/>
    </location>
</feature>
<protein>
    <recommendedName>
        <fullName evidence="1">Cyclic nucleotide-binding domain-containing protein</fullName>
    </recommendedName>
</protein>
<reference evidence="2 3" key="1">
    <citation type="journal article" date="2015" name="Genome Biol. Evol.">
        <title>Comparative Genomics of a Bacterivorous Green Alga Reveals Evolutionary Causalities and Consequences of Phago-Mixotrophic Mode of Nutrition.</title>
        <authorList>
            <person name="Burns J.A."/>
            <person name="Paasch A."/>
            <person name="Narechania A."/>
            <person name="Kim E."/>
        </authorList>
    </citation>
    <scope>NUCLEOTIDE SEQUENCE [LARGE SCALE GENOMIC DNA]</scope>
    <source>
        <strain evidence="2 3">PLY_AMNH</strain>
    </source>
</reference>
<proteinExistence type="predicted"/>
<feature type="domain" description="Cyclic nucleotide-binding" evidence="1">
    <location>
        <begin position="56"/>
        <end position="133"/>
    </location>
</feature>
<dbReference type="AlphaFoldDB" id="A0AAE0KY25"/>
<feature type="domain" description="Cyclic nucleotide-binding" evidence="1">
    <location>
        <begin position="1"/>
        <end position="47"/>
    </location>
</feature>